<dbReference type="Pfam" id="PF25994">
    <property type="entry name" value="HH_AprE"/>
    <property type="match status" value="1"/>
</dbReference>
<dbReference type="InterPro" id="IPR050739">
    <property type="entry name" value="MFP"/>
</dbReference>
<feature type="coiled-coil region" evidence="10">
    <location>
        <begin position="221"/>
        <end position="291"/>
    </location>
</feature>
<evidence type="ECO:0000256" key="9">
    <source>
        <dbReference type="RuleBase" id="RU365093"/>
    </source>
</evidence>
<evidence type="ECO:0000256" key="10">
    <source>
        <dbReference type="SAM" id="Coils"/>
    </source>
</evidence>
<comment type="similarity">
    <text evidence="2 9">Belongs to the membrane fusion protein (MFP) (TC 8.A.1) family.</text>
</comment>
<dbReference type="Gene3D" id="2.40.30.170">
    <property type="match status" value="1"/>
</dbReference>
<dbReference type="EMBL" id="JMQM01000001">
    <property type="protein sequence ID" value="KFB09265.1"/>
    <property type="molecule type" value="Genomic_DNA"/>
</dbReference>
<evidence type="ECO:0000256" key="4">
    <source>
        <dbReference type="ARBA" id="ARBA00022475"/>
    </source>
</evidence>
<keyword evidence="6 9" id="KW-0812">Transmembrane</keyword>
<dbReference type="GO" id="GO:0005886">
    <property type="term" value="C:plasma membrane"/>
    <property type="evidence" value="ECO:0007669"/>
    <property type="project" value="UniProtKB-SubCell"/>
</dbReference>
<evidence type="ECO:0000259" key="12">
    <source>
        <dbReference type="Pfam" id="PF26002"/>
    </source>
</evidence>
<organism evidence="13 14">
    <name type="scientific">Nitratireductor basaltis</name>
    <dbReference type="NCBI Taxonomy" id="472175"/>
    <lineage>
        <taxon>Bacteria</taxon>
        <taxon>Pseudomonadati</taxon>
        <taxon>Pseudomonadota</taxon>
        <taxon>Alphaproteobacteria</taxon>
        <taxon>Hyphomicrobiales</taxon>
        <taxon>Phyllobacteriaceae</taxon>
        <taxon>Nitratireductor</taxon>
    </lineage>
</organism>
<dbReference type="InterPro" id="IPR058781">
    <property type="entry name" value="HH_AprE-like"/>
</dbReference>
<dbReference type="RefSeq" id="WP_036479011.1">
    <property type="nucleotide sequence ID" value="NZ_JMQM01000001.1"/>
</dbReference>
<feature type="domain" description="AprE-like long alpha-helical hairpin" evidence="11">
    <location>
        <begin position="102"/>
        <end position="290"/>
    </location>
</feature>
<dbReference type="Pfam" id="PF26002">
    <property type="entry name" value="Beta-barrel_AprE"/>
    <property type="match status" value="1"/>
</dbReference>
<keyword evidence="7 9" id="KW-1133">Transmembrane helix</keyword>
<keyword evidence="5 9" id="KW-0997">Cell inner membrane</keyword>
<evidence type="ECO:0000259" key="11">
    <source>
        <dbReference type="Pfam" id="PF25994"/>
    </source>
</evidence>
<sequence>MGGKQLQRTDVNEWYAEVPRSIRKQTIVGLALMMLVGGGFGAWAGFAPLASAIIAPGSFVATGKNKIVQHLEGGVIEEILAHEGDTVREGQELIRLDETAALANVRQLELRQLRLQAMLARLKAQAHGDEVYDPPEAIVKNLADADIAAIHNSQKEIFSSALIKQTNQVRLLEENIQALTFQLQGIDAQVASMRRQQEILTDEFNSKSSLLKKGIVTRSSIRLLERAIADADGDIVQLESEGRIAQTQIAKYRMEIAQVRDAAQKAAYDEIQAVEADLDTVREQIRSARAVLGRTSIQAPVTGIVIRSYYHTSGGVIESGRAIMEILPSDEALIIEAQVPRMQIDEVRVGQAASIRLSALNQRTTPVLEGEVMYVSADAVTASATSPAKDIYIARVEIPNEQLQRVKGFAPTPGMPAEILIQTHERTFFEYLAKPITDSMARAFREY</sequence>
<dbReference type="InterPro" id="IPR010129">
    <property type="entry name" value="T1SS_HlyD"/>
</dbReference>
<evidence type="ECO:0000313" key="13">
    <source>
        <dbReference type="EMBL" id="KFB09265.1"/>
    </source>
</evidence>
<dbReference type="NCBIfam" id="TIGR01843">
    <property type="entry name" value="type_I_hlyD"/>
    <property type="match status" value="1"/>
</dbReference>
<feature type="domain" description="AprE-like beta-barrel" evidence="12">
    <location>
        <begin position="333"/>
        <end position="423"/>
    </location>
</feature>
<keyword evidence="4 9" id="KW-1003">Cell membrane</keyword>
<keyword evidence="3 9" id="KW-0813">Transport</keyword>
<gene>
    <name evidence="13" type="ORF">EL18_00280</name>
</gene>
<dbReference type="STRING" id="472175.EL18_00280"/>
<dbReference type="OrthoDB" id="9810980at2"/>
<evidence type="ECO:0000256" key="7">
    <source>
        <dbReference type="ARBA" id="ARBA00022989"/>
    </source>
</evidence>
<dbReference type="InterPro" id="IPR058982">
    <property type="entry name" value="Beta-barrel_AprE"/>
</dbReference>
<evidence type="ECO:0000256" key="5">
    <source>
        <dbReference type="ARBA" id="ARBA00022519"/>
    </source>
</evidence>
<name>A0A084U8H9_9HYPH</name>
<dbReference type="PANTHER" id="PTHR30386:SF17">
    <property type="entry name" value="ALKALINE PROTEASE SECRETION PROTEIN APRE"/>
    <property type="match status" value="1"/>
</dbReference>
<dbReference type="PANTHER" id="PTHR30386">
    <property type="entry name" value="MEMBRANE FUSION SUBUNIT OF EMRAB-TOLC MULTIDRUG EFFLUX PUMP"/>
    <property type="match status" value="1"/>
</dbReference>
<evidence type="ECO:0000256" key="6">
    <source>
        <dbReference type="ARBA" id="ARBA00022692"/>
    </source>
</evidence>
<dbReference type="Gene3D" id="2.40.50.100">
    <property type="match status" value="1"/>
</dbReference>
<evidence type="ECO:0000256" key="1">
    <source>
        <dbReference type="ARBA" id="ARBA00004377"/>
    </source>
</evidence>
<dbReference type="AlphaFoldDB" id="A0A084U8H9"/>
<keyword evidence="14" id="KW-1185">Reference proteome</keyword>
<evidence type="ECO:0000256" key="2">
    <source>
        <dbReference type="ARBA" id="ARBA00009477"/>
    </source>
</evidence>
<feature type="transmembrane region" description="Helical" evidence="9">
    <location>
        <begin position="27"/>
        <end position="46"/>
    </location>
</feature>
<comment type="caution">
    <text evidence="13">The sequence shown here is derived from an EMBL/GenBank/DDBJ whole genome shotgun (WGS) entry which is preliminary data.</text>
</comment>
<dbReference type="PRINTS" id="PR01490">
    <property type="entry name" value="RTXTOXIND"/>
</dbReference>
<keyword evidence="8 9" id="KW-0472">Membrane</keyword>
<evidence type="ECO:0000256" key="8">
    <source>
        <dbReference type="ARBA" id="ARBA00023136"/>
    </source>
</evidence>
<dbReference type="eggNOG" id="COG0845">
    <property type="taxonomic scope" value="Bacteria"/>
</dbReference>
<dbReference type="GO" id="GO:0015031">
    <property type="term" value="P:protein transport"/>
    <property type="evidence" value="ECO:0007669"/>
    <property type="project" value="InterPro"/>
</dbReference>
<comment type="subcellular location">
    <subcellularLocation>
        <location evidence="1 9">Cell inner membrane</location>
        <topology evidence="1 9">Single-pass membrane protein</topology>
    </subcellularLocation>
</comment>
<dbReference type="PATRIC" id="fig|472175.3.peg.287"/>
<keyword evidence="10" id="KW-0175">Coiled coil</keyword>
<dbReference type="SUPFAM" id="SSF111369">
    <property type="entry name" value="HlyD-like secretion proteins"/>
    <property type="match status" value="2"/>
</dbReference>
<protein>
    <recommendedName>
        <fullName evidence="9">Membrane fusion protein (MFP) family protein</fullName>
    </recommendedName>
</protein>
<proteinExistence type="inferred from homology"/>
<evidence type="ECO:0000313" key="14">
    <source>
        <dbReference type="Proteomes" id="UP000053675"/>
    </source>
</evidence>
<reference evidence="13 14" key="1">
    <citation type="submission" date="2014-05" db="EMBL/GenBank/DDBJ databases">
        <title>Draft Genome Sequence of Nitratireductor basaltis Strain UMTGB225, A Marine Bacterium Isolated from Green Barrel Tunicate.</title>
        <authorList>
            <person name="Gan H.Y."/>
        </authorList>
    </citation>
    <scope>NUCLEOTIDE SEQUENCE [LARGE SCALE GENOMIC DNA]</scope>
    <source>
        <strain evidence="13 14">UMTGB225</strain>
    </source>
</reference>
<evidence type="ECO:0000256" key="3">
    <source>
        <dbReference type="ARBA" id="ARBA00022448"/>
    </source>
</evidence>
<dbReference type="Proteomes" id="UP000053675">
    <property type="component" value="Unassembled WGS sequence"/>
</dbReference>
<accession>A0A084U8H9</accession>